<reference evidence="13 14" key="1">
    <citation type="submission" date="2017-03" db="EMBL/GenBank/DDBJ databases">
        <title>An alternative strategy for trypanosome survival in the mammalian bloodstream revealed through genome and transcriptome analysis of the ubiquitous bovine parasite Trypanosoma (Megatrypanum) theileri.</title>
        <authorList>
            <person name="Kelly S."/>
            <person name="Ivens A."/>
            <person name="Mott A."/>
            <person name="O'Neill E."/>
            <person name="Emms D."/>
            <person name="Macleod O."/>
            <person name="Voorheis P."/>
            <person name="Matthews J."/>
            <person name="Matthews K."/>
            <person name="Carrington M."/>
        </authorList>
    </citation>
    <scope>NUCLEOTIDE SEQUENCE [LARGE SCALE GENOMIC DNA]</scope>
    <source>
        <strain evidence="13">Edinburgh</strain>
    </source>
</reference>
<dbReference type="STRING" id="67003.A0A1X0NYX6"/>
<dbReference type="GO" id="GO:0071586">
    <property type="term" value="P:CAAX-box protein processing"/>
    <property type="evidence" value="ECO:0007669"/>
    <property type="project" value="InterPro"/>
</dbReference>
<feature type="transmembrane region" description="Helical" evidence="11">
    <location>
        <begin position="283"/>
        <end position="301"/>
    </location>
</feature>
<evidence type="ECO:0000256" key="5">
    <source>
        <dbReference type="ARBA" id="ARBA00022801"/>
    </source>
</evidence>
<evidence type="ECO:0000256" key="1">
    <source>
        <dbReference type="ARBA" id="ARBA00004477"/>
    </source>
</evidence>
<evidence type="ECO:0000256" key="10">
    <source>
        <dbReference type="ARBA" id="ARBA00049729"/>
    </source>
</evidence>
<evidence type="ECO:0000259" key="12">
    <source>
        <dbReference type="Pfam" id="PF02517"/>
    </source>
</evidence>
<feature type="domain" description="CAAX prenyl protease 2/Lysostaphin resistance protein A-like" evidence="12">
    <location>
        <begin position="147"/>
        <end position="263"/>
    </location>
</feature>
<evidence type="ECO:0000256" key="3">
    <source>
        <dbReference type="ARBA" id="ARBA00022670"/>
    </source>
</evidence>
<feature type="transmembrane region" description="Helical" evidence="11">
    <location>
        <begin position="173"/>
        <end position="196"/>
    </location>
</feature>
<organism evidence="13 14">
    <name type="scientific">Trypanosoma theileri</name>
    <dbReference type="NCBI Taxonomy" id="67003"/>
    <lineage>
        <taxon>Eukaryota</taxon>
        <taxon>Discoba</taxon>
        <taxon>Euglenozoa</taxon>
        <taxon>Kinetoplastea</taxon>
        <taxon>Metakinetoplastina</taxon>
        <taxon>Trypanosomatida</taxon>
        <taxon>Trypanosomatidae</taxon>
        <taxon>Trypanosoma</taxon>
    </lineage>
</organism>
<name>A0A1X0NYX6_9TRYP</name>
<dbReference type="Proteomes" id="UP000192257">
    <property type="component" value="Unassembled WGS sequence"/>
</dbReference>
<keyword evidence="3 13" id="KW-0645">Protease</keyword>
<evidence type="ECO:0000313" key="13">
    <source>
        <dbReference type="EMBL" id="ORC89673.1"/>
    </source>
</evidence>
<dbReference type="OrthoDB" id="271604at2759"/>
<dbReference type="RefSeq" id="XP_028883739.1">
    <property type="nucleotide sequence ID" value="XM_029024916.1"/>
</dbReference>
<keyword evidence="5" id="KW-0378">Hydrolase</keyword>
<dbReference type="VEuPathDB" id="TriTrypDB:TM35_000112070"/>
<keyword evidence="7 11" id="KW-1133">Transmembrane helix</keyword>
<comment type="similarity">
    <text evidence="2">Belongs to the peptidase U48 family.</text>
</comment>
<dbReference type="EMBL" id="NBCO01000011">
    <property type="protein sequence ID" value="ORC89673.1"/>
    <property type="molecule type" value="Genomic_DNA"/>
</dbReference>
<dbReference type="AlphaFoldDB" id="A0A1X0NYX6"/>
<keyword evidence="14" id="KW-1185">Reference proteome</keyword>
<proteinExistence type="inferred from homology"/>
<dbReference type="GO" id="GO:0005789">
    <property type="term" value="C:endoplasmic reticulum membrane"/>
    <property type="evidence" value="ECO:0007669"/>
    <property type="project" value="UniProtKB-SubCell"/>
</dbReference>
<dbReference type="EC" id="3.4.26.1" evidence="10"/>
<dbReference type="GeneID" id="39984696"/>
<feature type="transmembrane region" description="Helical" evidence="11">
    <location>
        <begin position="226"/>
        <end position="243"/>
    </location>
</feature>
<keyword evidence="4 11" id="KW-0812">Transmembrane</keyword>
<evidence type="ECO:0000256" key="4">
    <source>
        <dbReference type="ARBA" id="ARBA00022692"/>
    </source>
</evidence>
<evidence type="ECO:0000256" key="11">
    <source>
        <dbReference type="SAM" id="Phobius"/>
    </source>
</evidence>
<dbReference type="PANTHER" id="PTHR13046">
    <property type="entry name" value="PROTEASE U48 CAAX PRENYL PROTEASE RCE1"/>
    <property type="match status" value="1"/>
</dbReference>
<sequence length="303" mass="34741">MSDIAFCAALTCGFVGSFYLWPTERRFAFLCLKDLKKASEYGPHFLDRNDSNVVRRRLVSLIIWICLNVLLLEYIWRQNEGNNNNKSVLWGSVFLHHFLYSEGTFLESIKVVLGSCLATLTLFSGVIYENGGISWDYITWEDPILNVRSIICPIGEELLFRATFLKLLQYRSLSLSIILSSVMFSFAHAHFLFNFVTDEYRTAISMGETEISIQTCWWRAVKKLRVLFLCAFACGLLCGYYFTSVCRNNILAIYLSHFLCNIIGPPELNFLRENSKTKRLRGIIAYGSGIIGWITIVSLMGNW</sequence>
<comment type="catalytic activity">
    <reaction evidence="9">
        <text>Hydrolyzes the peptide bond -P2-(S-farnesyl or geranylgeranyl)C-P1'-P2'-P3'-COOH where P1' and P2' are amino acids with aliphatic sidechains and P3' is any C-terminal residue.</text>
        <dbReference type="EC" id="3.4.26.1"/>
    </reaction>
</comment>
<keyword evidence="6" id="KW-0256">Endoplasmic reticulum</keyword>
<feature type="transmembrane region" description="Helical" evidence="11">
    <location>
        <begin position="58"/>
        <end position="76"/>
    </location>
</feature>
<gene>
    <name evidence="13" type="ORF">TM35_000112070</name>
</gene>
<evidence type="ECO:0000256" key="8">
    <source>
        <dbReference type="ARBA" id="ARBA00023136"/>
    </source>
</evidence>
<dbReference type="Pfam" id="PF02517">
    <property type="entry name" value="Rce1-like"/>
    <property type="match status" value="1"/>
</dbReference>
<keyword evidence="8 11" id="KW-0472">Membrane</keyword>
<evidence type="ECO:0000256" key="6">
    <source>
        <dbReference type="ARBA" id="ARBA00022824"/>
    </source>
</evidence>
<accession>A0A1X0NYX6</accession>
<comment type="caution">
    <text evidence="13">The sequence shown here is derived from an EMBL/GenBank/DDBJ whole genome shotgun (WGS) entry which is preliminary data.</text>
</comment>
<dbReference type="PANTHER" id="PTHR13046:SF0">
    <property type="entry name" value="CAAX PRENYL PROTEASE 2"/>
    <property type="match status" value="1"/>
</dbReference>
<evidence type="ECO:0000256" key="7">
    <source>
        <dbReference type="ARBA" id="ARBA00022989"/>
    </source>
</evidence>
<evidence type="ECO:0000256" key="9">
    <source>
        <dbReference type="ARBA" id="ARBA00047280"/>
    </source>
</evidence>
<comment type="subcellular location">
    <subcellularLocation>
        <location evidence="1">Endoplasmic reticulum membrane</location>
        <topology evidence="1">Multi-pass membrane protein</topology>
    </subcellularLocation>
</comment>
<dbReference type="GO" id="GO:0004222">
    <property type="term" value="F:metalloendopeptidase activity"/>
    <property type="evidence" value="ECO:0007669"/>
    <property type="project" value="InterPro"/>
</dbReference>
<protein>
    <recommendedName>
        <fullName evidence="10">intramembrane prenyl-peptidase Rce1</fullName>
        <ecNumber evidence="10">3.4.26.1</ecNumber>
    </recommendedName>
</protein>
<dbReference type="InterPro" id="IPR003675">
    <property type="entry name" value="Rce1/LyrA-like_dom"/>
</dbReference>
<feature type="transmembrane region" description="Helical" evidence="11">
    <location>
        <begin position="249"/>
        <end position="271"/>
    </location>
</feature>
<evidence type="ECO:0000313" key="14">
    <source>
        <dbReference type="Proteomes" id="UP000192257"/>
    </source>
</evidence>
<dbReference type="InterPro" id="IPR039731">
    <property type="entry name" value="Rce1"/>
</dbReference>
<evidence type="ECO:0000256" key="2">
    <source>
        <dbReference type="ARBA" id="ARBA00006897"/>
    </source>
</evidence>